<evidence type="ECO:0000313" key="5">
    <source>
        <dbReference type="EMBL" id="PAV31426.1"/>
    </source>
</evidence>
<organism evidence="5 6">
    <name type="scientific">Virgibacillus profundi</name>
    <dbReference type="NCBI Taxonomy" id="2024555"/>
    <lineage>
        <taxon>Bacteria</taxon>
        <taxon>Bacillati</taxon>
        <taxon>Bacillota</taxon>
        <taxon>Bacilli</taxon>
        <taxon>Bacillales</taxon>
        <taxon>Bacillaceae</taxon>
        <taxon>Virgibacillus</taxon>
    </lineage>
</organism>
<gene>
    <name evidence="5" type="ORF">CIL05_01870</name>
</gene>
<feature type="transmembrane region" description="Helical" evidence="3">
    <location>
        <begin position="12"/>
        <end position="28"/>
    </location>
</feature>
<dbReference type="PANTHER" id="PTHR37312:SF1">
    <property type="entry name" value="MEMBRANE-BOUND ACYLTRANSFERASE YKRP-RELATED"/>
    <property type="match status" value="1"/>
</dbReference>
<dbReference type="RefSeq" id="WP_095653795.1">
    <property type="nucleotide sequence ID" value="NZ_NPOA01000001.1"/>
</dbReference>
<dbReference type="PANTHER" id="PTHR37312">
    <property type="entry name" value="MEMBRANE-BOUND ACYLTRANSFERASE YKRP-RELATED"/>
    <property type="match status" value="1"/>
</dbReference>
<evidence type="ECO:0000256" key="2">
    <source>
        <dbReference type="ARBA" id="ARBA00007400"/>
    </source>
</evidence>
<keyword evidence="3" id="KW-0812">Transmembrane</keyword>
<evidence type="ECO:0000259" key="4">
    <source>
        <dbReference type="Pfam" id="PF01757"/>
    </source>
</evidence>
<keyword evidence="6" id="KW-1185">Reference proteome</keyword>
<reference evidence="5 6" key="1">
    <citation type="submission" date="2017-08" db="EMBL/GenBank/DDBJ databases">
        <title>Virgibacillus indicus sp. nov. and Virgibacillus profoundi sp. nov, two moderately halophilic bacteria isolated from marine sediment by using the Microfluidic Streak Plate.</title>
        <authorList>
            <person name="Xu B."/>
            <person name="Hu B."/>
            <person name="Wang J."/>
            <person name="Zhu Y."/>
            <person name="Huang L."/>
            <person name="Du W."/>
            <person name="Huang Y."/>
        </authorList>
    </citation>
    <scope>NUCLEOTIDE SEQUENCE [LARGE SCALE GENOMIC DNA]</scope>
    <source>
        <strain evidence="5 6">IO3-P3-H5</strain>
    </source>
</reference>
<feature type="transmembrane region" description="Helical" evidence="3">
    <location>
        <begin position="182"/>
        <end position="201"/>
    </location>
</feature>
<protein>
    <recommendedName>
        <fullName evidence="4">Acyltransferase 3 domain-containing protein</fullName>
    </recommendedName>
</protein>
<dbReference type="GO" id="GO:0016747">
    <property type="term" value="F:acyltransferase activity, transferring groups other than amino-acyl groups"/>
    <property type="evidence" value="ECO:0007669"/>
    <property type="project" value="InterPro"/>
</dbReference>
<comment type="subcellular location">
    <subcellularLocation>
        <location evidence="1">Membrane</location>
    </subcellularLocation>
</comment>
<feature type="transmembrane region" description="Helical" evidence="3">
    <location>
        <begin position="151"/>
        <end position="170"/>
    </location>
</feature>
<evidence type="ECO:0000256" key="1">
    <source>
        <dbReference type="ARBA" id="ARBA00004370"/>
    </source>
</evidence>
<feature type="transmembrane region" description="Helical" evidence="3">
    <location>
        <begin position="229"/>
        <end position="248"/>
    </location>
</feature>
<feature type="transmembrane region" description="Helical" evidence="3">
    <location>
        <begin position="40"/>
        <end position="61"/>
    </location>
</feature>
<feature type="transmembrane region" description="Helical" evidence="3">
    <location>
        <begin position="260"/>
        <end position="276"/>
    </location>
</feature>
<feature type="transmembrane region" description="Helical" evidence="3">
    <location>
        <begin position="73"/>
        <end position="90"/>
    </location>
</feature>
<accession>A0A2A2IJC9</accession>
<dbReference type="InterPro" id="IPR052734">
    <property type="entry name" value="Nod_factor_acetyltransferase"/>
</dbReference>
<feature type="transmembrane region" description="Helical" evidence="3">
    <location>
        <begin position="102"/>
        <end position="123"/>
    </location>
</feature>
<evidence type="ECO:0000313" key="6">
    <source>
        <dbReference type="Proteomes" id="UP000218887"/>
    </source>
</evidence>
<keyword evidence="3" id="KW-1133">Transmembrane helix</keyword>
<sequence>MKRNAFLDNAKVLLIFLVVFGHMIQPFVDGSQGMNTLYMWIYTFHMPAFILLSGFFAKGSGNKDYIIKLAKKLLFPYLIFQLLYTGYYFFIGKEGWQTGMFYPHWSLWFLFSLFSWHILLFWFKKIPAALSVMIAVLIGVIVGYFGEIGHAFSLSRTFVFFPFFLIGYWITEKQIMWVKHRAAKAASLVVMALVAAAIYYAPEFNSGWLLASKSYGDLGMAEFGGIARLAVYITAAVMTASILAWVPANQLKVSKLGTRTLYVYLLHGFFIQYFRQAGLFEVNNLVDLIGLAAISGLIVLVLSSKPVLGIWQPMIEGKNSIIKNAVKQRANKNSTQTDS</sequence>
<dbReference type="Proteomes" id="UP000218887">
    <property type="component" value="Unassembled WGS sequence"/>
</dbReference>
<feature type="transmembrane region" description="Helical" evidence="3">
    <location>
        <begin position="128"/>
        <end position="145"/>
    </location>
</feature>
<dbReference type="OrthoDB" id="6623990at2"/>
<feature type="transmembrane region" description="Helical" evidence="3">
    <location>
        <begin position="288"/>
        <end position="308"/>
    </location>
</feature>
<comment type="caution">
    <text evidence="5">The sequence shown here is derived from an EMBL/GenBank/DDBJ whole genome shotgun (WGS) entry which is preliminary data.</text>
</comment>
<name>A0A2A2IJC9_9BACI</name>
<dbReference type="InterPro" id="IPR002656">
    <property type="entry name" value="Acyl_transf_3_dom"/>
</dbReference>
<feature type="domain" description="Acyltransferase 3" evidence="4">
    <location>
        <begin position="4"/>
        <end position="301"/>
    </location>
</feature>
<proteinExistence type="inferred from homology"/>
<evidence type="ECO:0000256" key="3">
    <source>
        <dbReference type="SAM" id="Phobius"/>
    </source>
</evidence>
<comment type="similarity">
    <text evidence="2">Belongs to the acyltransferase 3 family.</text>
</comment>
<dbReference type="Pfam" id="PF01757">
    <property type="entry name" value="Acyl_transf_3"/>
    <property type="match status" value="1"/>
</dbReference>
<keyword evidence="3" id="KW-0472">Membrane</keyword>
<dbReference type="EMBL" id="NPOA01000001">
    <property type="protein sequence ID" value="PAV31426.1"/>
    <property type="molecule type" value="Genomic_DNA"/>
</dbReference>
<dbReference type="AlphaFoldDB" id="A0A2A2IJC9"/>